<organism evidence="1 2">
    <name type="scientific">Eretmocerus hayati</name>
    <dbReference type="NCBI Taxonomy" id="131215"/>
    <lineage>
        <taxon>Eukaryota</taxon>
        <taxon>Metazoa</taxon>
        <taxon>Ecdysozoa</taxon>
        <taxon>Arthropoda</taxon>
        <taxon>Hexapoda</taxon>
        <taxon>Insecta</taxon>
        <taxon>Pterygota</taxon>
        <taxon>Neoptera</taxon>
        <taxon>Endopterygota</taxon>
        <taxon>Hymenoptera</taxon>
        <taxon>Apocrita</taxon>
        <taxon>Proctotrupomorpha</taxon>
        <taxon>Chalcidoidea</taxon>
        <taxon>Aphelinidae</taxon>
        <taxon>Aphelininae</taxon>
        <taxon>Eretmocerus</taxon>
    </lineage>
</organism>
<sequence length="864" mass="99504">MVNTNLFDSSFSDTFEYHLNNCYKNYTKKNDAIINCSNYDLENEEIHGITHASPTKISKVVNRTTRSSGKFQIAEDICIICGNGRFGQCRDLSQLKDADTARRLFDSSQFFKDEAFTRTVSINDVNRFIDLKCRYHKPCLRGYELKYQRALNPHQVSGPEQKINESVESQDHIIKIIQSIQSRLNLGETFSLSDIASLVEAKFGDQNRVSNKKVKFCLMDYFGEKISFVYRREKNKPLLFYCTTNQNFTRHTLYKSHEIECASSMENSLKKMNFDLDDRFCDVTDLRIAMDESTIPEPFKTLFSKPFDFDIAEAENQKSTDWDGPTDSKRIELLRMKCLAQMMYYMKTGGQHKTPLHTLIGNSIYNGTKSKAVITLLNSLKCWISRVPLPSHFNRHAYVSAALDNYDDEKSHDSKPAGDRELPASYIVEGNVVDISADSLRTNVELYDFIQLLSRSGLSTNNEPIAAIKDKQTVPTLSPFVALLLEDKRSCDEGVYRIARHIKFLEEEKFEELILFMGNFHLIKVAMACAGKYLKNSGIENILIEANIFGVGVTEQILAGSDYAKSLEELNAIYEPMRRLQLQEFFTKERLIRYENQIVTISTLQESFETDDIGECHLLYNQLKETCSNMMNEFKAHIVKRCEESELYHFWNNGLTLMSLIHDLVHAYRTGNFPLRLQTLVKLQPIFHIMDRINYSRWCAIYVEDMLRLEKEAPEVFREFMRGRFVIKRSDTPNTSVPTDQALEASINRMSKGSRGVEGNSEKKESVTMWDFTVHEFLAILNYFKKVTGVINIDDGLLTHRENTTNHTQKVESSIHKILTYMEGKNINPFLPGSYPLKNITIEELTDRQVTVKLLNVFQNGIDA</sequence>
<proteinExistence type="predicted"/>
<reference evidence="1" key="1">
    <citation type="submission" date="2023-04" db="EMBL/GenBank/DDBJ databases">
        <title>A chromosome-level genome assembly of the parasitoid wasp Eretmocerus hayati.</title>
        <authorList>
            <person name="Zhong Y."/>
            <person name="Liu S."/>
            <person name="Liu Y."/>
        </authorList>
    </citation>
    <scope>NUCLEOTIDE SEQUENCE</scope>
    <source>
        <strain evidence="1">ZJU_SS_LIU_2023</strain>
    </source>
</reference>
<name>A0ACC2P1X4_9HYME</name>
<keyword evidence="2" id="KW-1185">Reference proteome</keyword>
<evidence type="ECO:0000313" key="1">
    <source>
        <dbReference type="EMBL" id="KAJ8677103.1"/>
    </source>
</evidence>
<protein>
    <submittedName>
        <fullName evidence="1">Uncharacterized protein</fullName>
    </submittedName>
</protein>
<dbReference type="EMBL" id="CM056742">
    <property type="protein sequence ID" value="KAJ8677103.1"/>
    <property type="molecule type" value="Genomic_DNA"/>
</dbReference>
<evidence type="ECO:0000313" key="2">
    <source>
        <dbReference type="Proteomes" id="UP001239111"/>
    </source>
</evidence>
<dbReference type="Proteomes" id="UP001239111">
    <property type="component" value="Chromosome 2"/>
</dbReference>
<gene>
    <name evidence="1" type="ORF">QAD02_012890</name>
</gene>
<comment type="caution">
    <text evidence="1">The sequence shown here is derived from an EMBL/GenBank/DDBJ whole genome shotgun (WGS) entry which is preliminary data.</text>
</comment>
<accession>A0ACC2P1X4</accession>